<dbReference type="AlphaFoldDB" id="A0A1G7GZH3"/>
<keyword evidence="2" id="KW-1185">Reference proteome</keyword>
<organism evidence="1 2">
    <name type="scientific">Ulvibacter litoralis</name>
    <dbReference type="NCBI Taxonomy" id="227084"/>
    <lineage>
        <taxon>Bacteria</taxon>
        <taxon>Pseudomonadati</taxon>
        <taxon>Bacteroidota</taxon>
        <taxon>Flavobacteriia</taxon>
        <taxon>Flavobacteriales</taxon>
        <taxon>Flavobacteriaceae</taxon>
        <taxon>Ulvibacter</taxon>
    </lineage>
</organism>
<name>A0A1G7GZH3_9FLAO</name>
<evidence type="ECO:0000313" key="2">
    <source>
        <dbReference type="Proteomes" id="UP000199321"/>
    </source>
</evidence>
<reference evidence="1 2" key="1">
    <citation type="submission" date="2016-10" db="EMBL/GenBank/DDBJ databases">
        <authorList>
            <person name="de Groot N.N."/>
        </authorList>
    </citation>
    <scope>NUCLEOTIDE SEQUENCE [LARGE SCALE GENOMIC DNA]</scope>
    <source>
        <strain evidence="1 2">DSM 16195</strain>
    </source>
</reference>
<accession>A0A1G7GZH3</accession>
<evidence type="ECO:0000313" key="1">
    <source>
        <dbReference type="EMBL" id="SDE93558.1"/>
    </source>
</evidence>
<proteinExistence type="predicted"/>
<dbReference type="RefSeq" id="WP_093144564.1">
    <property type="nucleotide sequence ID" value="NZ_BMWO01000005.1"/>
</dbReference>
<dbReference type="Proteomes" id="UP000199321">
    <property type="component" value="Unassembled WGS sequence"/>
</dbReference>
<gene>
    <name evidence="1" type="ORF">SAMN05421855_103422</name>
</gene>
<evidence type="ECO:0008006" key="3">
    <source>
        <dbReference type="Google" id="ProtNLM"/>
    </source>
</evidence>
<dbReference type="OrthoDB" id="7297045at2"/>
<dbReference type="EMBL" id="FNBA01000003">
    <property type="protein sequence ID" value="SDE93558.1"/>
    <property type="molecule type" value="Genomic_DNA"/>
</dbReference>
<sequence>MKQFLTYLFSLVALTLALLYCCDFLYTQVYINATPRNKLQYIIETENENFDVVFLGSSRVANHIDTELFENLSNKKTINLGVEGAGLNDNLLQLKLLIAKNTVKTIYLQIDTNFESENPSNIVISEAMPFISNPIVKNHVKKYFNNFNKLTYIPFYRYAINDPKIGFREFFLSLINKKPRIAPSNGFAPKFGNRTPLRGHNLPITIKQENSVLNEFIEICKKNEIQLLLYTSPYCSSTNNLNYFEKLTLKIPGLINYSKGFNDTLFFNCGHLNNKGAQEFTNLLYITTKNKLISDAKK</sequence>
<dbReference type="SUPFAM" id="SSF52266">
    <property type="entry name" value="SGNH hydrolase"/>
    <property type="match status" value="1"/>
</dbReference>
<dbReference type="STRING" id="227084.SAMN05421855_103422"/>
<protein>
    <recommendedName>
        <fullName evidence="3">SGNH/GDSL hydrolase family protein</fullName>
    </recommendedName>
</protein>